<dbReference type="Proteomes" id="UP000266841">
    <property type="component" value="Unassembled WGS sequence"/>
</dbReference>
<evidence type="ECO:0000256" key="5">
    <source>
        <dbReference type="PROSITE-ProRule" id="PRU00134"/>
    </source>
</evidence>
<feature type="compositionally biased region" description="Polar residues" evidence="6">
    <location>
        <begin position="1"/>
        <end position="15"/>
    </location>
</feature>
<comment type="similarity">
    <text evidence="4">Belongs to the sel-1 family.</text>
</comment>
<dbReference type="PANTHER" id="PTHR11102">
    <property type="entry name" value="SEL-1-LIKE PROTEIN"/>
    <property type="match status" value="1"/>
</dbReference>
<name>K0SRE7_THAOC</name>
<evidence type="ECO:0000256" key="6">
    <source>
        <dbReference type="SAM" id="MobiDB-lite"/>
    </source>
</evidence>
<evidence type="ECO:0000259" key="7">
    <source>
        <dbReference type="PROSITE" id="PS50865"/>
    </source>
</evidence>
<sequence>MGSSSVDTPCTSPTSLAVHRGHSPCPIVPDHLLDRATKQTPESRGVKPRPTVPRASQLTQRHQPCTACNLQANILIMNCVHVKGDGDEACANCGKLGSDAVKLKDCTACRLVKYCGVDCQKAHRKLHRKACKQRAAELKDEKLYSQGLERPERDYCSICTLPIPHGCKKKDPEAINFLGQRYYHGGFGLQKDMQRAVKVWEEAAELGSIGALYSLGNAYFHGDGVQQDEAKAVQFWMKSAMQGHVISRHNLGSDEGQKGNYDRAVRHFLISAKMGYEDSLENIKDAFMAGLATKEQYAEALKGYHGAVEEMKSHDREEAKAYGLG</sequence>
<dbReference type="EMBL" id="AGNL01020588">
    <property type="protein sequence ID" value="EJK60907.1"/>
    <property type="molecule type" value="Genomic_DNA"/>
</dbReference>
<proteinExistence type="inferred from homology"/>
<dbReference type="Gene3D" id="1.25.40.10">
    <property type="entry name" value="Tetratricopeptide repeat domain"/>
    <property type="match status" value="1"/>
</dbReference>
<feature type="domain" description="MYND-type" evidence="7">
    <location>
        <begin position="90"/>
        <end position="131"/>
    </location>
</feature>
<dbReference type="PROSITE" id="PS01360">
    <property type="entry name" value="ZF_MYND_1"/>
    <property type="match status" value="1"/>
</dbReference>
<dbReference type="GO" id="GO:0008270">
    <property type="term" value="F:zinc ion binding"/>
    <property type="evidence" value="ECO:0007669"/>
    <property type="project" value="UniProtKB-KW"/>
</dbReference>
<keyword evidence="1" id="KW-0479">Metal-binding</keyword>
<dbReference type="InterPro" id="IPR002893">
    <property type="entry name" value="Znf_MYND"/>
</dbReference>
<dbReference type="PANTHER" id="PTHR11102:SF147">
    <property type="entry name" value="SEL1L ADAPTOR SUBUNIT OF ERAD E3 UBIQUITIN LIGASE"/>
    <property type="match status" value="1"/>
</dbReference>
<feature type="region of interest" description="Disordered" evidence="6">
    <location>
        <begin position="1"/>
        <end position="58"/>
    </location>
</feature>
<dbReference type="OrthoDB" id="2384430at2759"/>
<evidence type="ECO:0000313" key="9">
    <source>
        <dbReference type="Proteomes" id="UP000266841"/>
    </source>
</evidence>
<gene>
    <name evidence="8" type="ORF">THAOC_18674</name>
</gene>
<dbReference type="Gene3D" id="6.10.140.2220">
    <property type="match status" value="1"/>
</dbReference>
<dbReference type="SUPFAM" id="SSF81901">
    <property type="entry name" value="HCP-like"/>
    <property type="match status" value="1"/>
</dbReference>
<dbReference type="GO" id="GO:0005789">
    <property type="term" value="C:endoplasmic reticulum membrane"/>
    <property type="evidence" value="ECO:0007669"/>
    <property type="project" value="TreeGrafter"/>
</dbReference>
<reference evidence="8 9" key="1">
    <citation type="journal article" date="2012" name="Genome Biol.">
        <title>Genome and low-iron response of an oceanic diatom adapted to chronic iron limitation.</title>
        <authorList>
            <person name="Lommer M."/>
            <person name="Specht M."/>
            <person name="Roy A.S."/>
            <person name="Kraemer L."/>
            <person name="Andreson R."/>
            <person name="Gutowska M.A."/>
            <person name="Wolf J."/>
            <person name="Bergner S.V."/>
            <person name="Schilhabel M.B."/>
            <person name="Klostermeier U.C."/>
            <person name="Beiko R.G."/>
            <person name="Rosenstiel P."/>
            <person name="Hippler M."/>
            <person name="Laroche J."/>
        </authorList>
    </citation>
    <scope>NUCLEOTIDE SEQUENCE [LARGE SCALE GENOMIC DNA]</scope>
    <source>
        <strain evidence="8 9">CCMP1005</strain>
    </source>
</reference>
<dbReference type="InterPro" id="IPR006597">
    <property type="entry name" value="Sel1-like"/>
</dbReference>
<dbReference type="InterPro" id="IPR011990">
    <property type="entry name" value="TPR-like_helical_dom_sf"/>
</dbReference>
<evidence type="ECO:0000256" key="4">
    <source>
        <dbReference type="ARBA" id="ARBA00038101"/>
    </source>
</evidence>
<dbReference type="Pfam" id="PF08238">
    <property type="entry name" value="Sel1"/>
    <property type="match status" value="3"/>
</dbReference>
<evidence type="ECO:0000256" key="3">
    <source>
        <dbReference type="ARBA" id="ARBA00022833"/>
    </source>
</evidence>
<dbReference type="GO" id="GO:0036503">
    <property type="term" value="P:ERAD pathway"/>
    <property type="evidence" value="ECO:0007669"/>
    <property type="project" value="TreeGrafter"/>
</dbReference>
<organism evidence="8 9">
    <name type="scientific">Thalassiosira oceanica</name>
    <name type="common">Marine diatom</name>
    <dbReference type="NCBI Taxonomy" id="159749"/>
    <lineage>
        <taxon>Eukaryota</taxon>
        <taxon>Sar</taxon>
        <taxon>Stramenopiles</taxon>
        <taxon>Ochrophyta</taxon>
        <taxon>Bacillariophyta</taxon>
        <taxon>Coscinodiscophyceae</taxon>
        <taxon>Thalassiosirophycidae</taxon>
        <taxon>Thalassiosirales</taxon>
        <taxon>Thalassiosiraceae</taxon>
        <taxon>Thalassiosira</taxon>
    </lineage>
</organism>
<evidence type="ECO:0000256" key="2">
    <source>
        <dbReference type="ARBA" id="ARBA00022771"/>
    </source>
</evidence>
<comment type="caution">
    <text evidence="8">The sequence shown here is derived from an EMBL/GenBank/DDBJ whole genome shotgun (WGS) entry which is preliminary data.</text>
</comment>
<protein>
    <recommendedName>
        <fullName evidence="7">MYND-type domain-containing protein</fullName>
    </recommendedName>
</protein>
<dbReference type="eggNOG" id="KOG1550">
    <property type="taxonomic scope" value="Eukaryota"/>
</dbReference>
<evidence type="ECO:0000313" key="8">
    <source>
        <dbReference type="EMBL" id="EJK60907.1"/>
    </source>
</evidence>
<accession>K0SRE7</accession>
<keyword evidence="9" id="KW-1185">Reference proteome</keyword>
<keyword evidence="3" id="KW-0862">Zinc</keyword>
<evidence type="ECO:0000256" key="1">
    <source>
        <dbReference type="ARBA" id="ARBA00022723"/>
    </source>
</evidence>
<keyword evidence="2 5" id="KW-0863">Zinc-finger</keyword>
<dbReference type="SMART" id="SM00671">
    <property type="entry name" value="SEL1"/>
    <property type="match status" value="3"/>
</dbReference>
<dbReference type="PROSITE" id="PS50865">
    <property type="entry name" value="ZF_MYND_2"/>
    <property type="match status" value="1"/>
</dbReference>
<dbReference type="InterPro" id="IPR050767">
    <property type="entry name" value="Sel1_AlgK"/>
</dbReference>
<dbReference type="Pfam" id="PF01753">
    <property type="entry name" value="zf-MYND"/>
    <property type="match status" value="1"/>
</dbReference>
<dbReference type="SUPFAM" id="SSF144232">
    <property type="entry name" value="HIT/MYND zinc finger-like"/>
    <property type="match status" value="1"/>
</dbReference>
<dbReference type="AlphaFoldDB" id="K0SRE7"/>